<sequence length="163" mass="18350">MTSKFKYEWYQEIYDSFSAIIAEAEGYGKKLGLNKLPNDIGLYAGSSSRPGNLPNYVLDPIVEANRASRTIPVRTVEDDLRKVVKDVYGDQYDAAAANTCEACLRICFETLCAPPIMRRGETYRGRVIIPYSEDYEWLGGYGRAFPPRYKNLLVDRTVAGGEL</sequence>
<feature type="non-terminal residue" evidence="1">
    <location>
        <position position="163"/>
    </location>
</feature>
<dbReference type="EMBL" id="UINC01086092">
    <property type="protein sequence ID" value="SVC34223.1"/>
    <property type="molecule type" value="Genomic_DNA"/>
</dbReference>
<name>A0A382LDP5_9ZZZZ</name>
<dbReference type="AlphaFoldDB" id="A0A382LDP5"/>
<accession>A0A382LDP5</accession>
<reference evidence="1" key="1">
    <citation type="submission" date="2018-05" db="EMBL/GenBank/DDBJ databases">
        <authorList>
            <person name="Lanie J.A."/>
            <person name="Ng W.-L."/>
            <person name="Kazmierczak K.M."/>
            <person name="Andrzejewski T.M."/>
            <person name="Davidsen T.M."/>
            <person name="Wayne K.J."/>
            <person name="Tettelin H."/>
            <person name="Glass J.I."/>
            <person name="Rusch D."/>
            <person name="Podicherti R."/>
            <person name="Tsui H.-C.T."/>
            <person name="Winkler M.E."/>
        </authorList>
    </citation>
    <scope>NUCLEOTIDE SEQUENCE</scope>
</reference>
<evidence type="ECO:0000313" key="1">
    <source>
        <dbReference type="EMBL" id="SVC34223.1"/>
    </source>
</evidence>
<gene>
    <name evidence="1" type="ORF">METZ01_LOCUS287077</name>
</gene>
<protein>
    <submittedName>
        <fullName evidence="1">Uncharacterized protein</fullName>
    </submittedName>
</protein>
<organism evidence="1">
    <name type="scientific">marine metagenome</name>
    <dbReference type="NCBI Taxonomy" id="408172"/>
    <lineage>
        <taxon>unclassified sequences</taxon>
        <taxon>metagenomes</taxon>
        <taxon>ecological metagenomes</taxon>
    </lineage>
</organism>
<proteinExistence type="predicted"/>